<dbReference type="STRING" id="61819.ENSACIP00000017876"/>
<dbReference type="SUPFAM" id="SSF57667">
    <property type="entry name" value="beta-beta-alpha zinc fingers"/>
    <property type="match status" value="2"/>
</dbReference>
<dbReference type="FunFam" id="3.30.160.60:FF:000512">
    <property type="entry name" value="zinc finger protein 197 isoform X1"/>
    <property type="match status" value="1"/>
</dbReference>
<dbReference type="AlphaFoldDB" id="A0A3Q0S4E0"/>
<dbReference type="PANTHER" id="PTHR24394">
    <property type="entry name" value="ZINC FINGER PROTEIN"/>
    <property type="match status" value="1"/>
</dbReference>
<dbReference type="GeneTree" id="ENSGT00940000157046"/>
<accession>A0A3Q0S4E0</accession>
<dbReference type="Proteomes" id="UP000261340">
    <property type="component" value="Unplaced"/>
</dbReference>
<evidence type="ECO:0000256" key="3">
    <source>
        <dbReference type="ARBA" id="ARBA00022737"/>
    </source>
</evidence>
<evidence type="ECO:0000256" key="1">
    <source>
        <dbReference type="ARBA" id="ARBA00004123"/>
    </source>
</evidence>
<feature type="domain" description="C2H2-type" evidence="9">
    <location>
        <begin position="219"/>
        <end position="246"/>
    </location>
</feature>
<dbReference type="Pfam" id="PF00096">
    <property type="entry name" value="zf-C2H2"/>
    <property type="match status" value="3"/>
</dbReference>
<dbReference type="PROSITE" id="PS50157">
    <property type="entry name" value="ZINC_FINGER_C2H2_2"/>
    <property type="match status" value="3"/>
</dbReference>
<organism evidence="10 11">
    <name type="scientific">Amphilophus citrinellus</name>
    <name type="common">Midas cichlid</name>
    <name type="synonym">Cichlasoma citrinellum</name>
    <dbReference type="NCBI Taxonomy" id="61819"/>
    <lineage>
        <taxon>Eukaryota</taxon>
        <taxon>Metazoa</taxon>
        <taxon>Chordata</taxon>
        <taxon>Craniata</taxon>
        <taxon>Vertebrata</taxon>
        <taxon>Euteleostomi</taxon>
        <taxon>Actinopterygii</taxon>
        <taxon>Neopterygii</taxon>
        <taxon>Teleostei</taxon>
        <taxon>Neoteleostei</taxon>
        <taxon>Acanthomorphata</taxon>
        <taxon>Ovalentaria</taxon>
        <taxon>Cichlomorphae</taxon>
        <taxon>Cichliformes</taxon>
        <taxon>Cichlidae</taxon>
        <taxon>New World cichlids</taxon>
        <taxon>Cichlasomatinae</taxon>
        <taxon>Heroini</taxon>
        <taxon>Amphilophus</taxon>
    </lineage>
</organism>
<dbReference type="GO" id="GO:0008270">
    <property type="term" value="F:zinc ion binding"/>
    <property type="evidence" value="ECO:0007669"/>
    <property type="project" value="UniProtKB-KW"/>
</dbReference>
<evidence type="ECO:0000256" key="4">
    <source>
        <dbReference type="ARBA" id="ARBA00022771"/>
    </source>
</evidence>
<evidence type="ECO:0000256" key="6">
    <source>
        <dbReference type="ARBA" id="ARBA00023242"/>
    </source>
</evidence>
<protein>
    <recommendedName>
        <fullName evidence="9">C2H2-type domain-containing protein</fullName>
    </recommendedName>
</protein>
<sequence length="316" mass="35769">MHHVTKLKSSQSGFLNMTLSSLHSNGHHSHRAPFGCGGTGNLHQLLYRLKNFTNARLSFSSLYLSQAVLTDDNANTAVLSEIVTLSEEKSDPSDDEEESKTGGMSSDGDWNPTEEFLVADELTKESEEETEDEGCGRFFLILKPHTVDKFKHEQTHQDKKDPFKCPDCPKTFGTSKERRSHLAKHRVSREFKCGVCGIEFKDIHHLRRHSVVHTGLKPYKCSVCQRGFNQTSHLKSHMRLHTGERPYKCQLCDKRFNHNVIHYFGVRLFTSRKHSRLQPVFPGVGVPANSSQGQTVLRETAKKEKPFISDIPKLAG</sequence>
<dbReference type="FunFam" id="3.30.160.60:FF:000446">
    <property type="entry name" value="Zinc finger protein"/>
    <property type="match status" value="1"/>
</dbReference>
<evidence type="ECO:0000259" key="9">
    <source>
        <dbReference type="PROSITE" id="PS50157"/>
    </source>
</evidence>
<evidence type="ECO:0000313" key="10">
    <source>
        <dbReference type="Ensembl" id="ENSACIP00000017876.1"/>
    </source>
</evidence>
<feature type="domain" description="C2H2-type" evidence="9">
    <location>
        <begin position="191"/>
        <end position="218"/>
    </location>
</feature>
<keyword evidence="5" id="KW-0862">Zinc</keyword>
<keyword evidence="3" id="KW-0677">Repeat</keyword>
<dbReference type="PANTHER" id="PTHR24394:SF29">
    <property type="entry name" value="MYONEURIN"/>
    <property type="match status" value="1"/>
</dbReference>
<dbReference type="PROSITE" id="PS00028">
    <property type="entry name" value="ZINC_FINGER_C2H2_1"/>
    <property type="match status" value="2"/>
</dbReference>
<proteinExistence type="predicted"/>
<dbReference type="FunFam" id="3.30.160.60:FF:000145">
    <property type="entry name" value="Zinc finger protein 574"/>
    <property type="match status" value="1"/>
</dbReference>
<keyword evidence="11" id="KW-1185">Reference proteome</keyword>
<keyword evidence="2" id="KW-0479">Metal-binding</keyword>
<reference evidence="10" key="2">
    <citation type="submission" date="2025-09" db="UniProtKB">
        <authorList>
            <consortium name="Ensembl"/>
        </authorList>
    </citation>
    <scope>IDENTIFICATION</scope>
</reference>
<feature type="domain" description="C2H2-type" evidence="9">
    <location>
        <begin position="163"/>
        <end position="190"/>
    </location>
</feature>
<feature type="region of interest" description="Disordered" evidence="8">
    <location>
        <begin position="83"/>
        <end position="112"/>
    </location>
</feature>
<evidence type="ECO:0000256" key="5">
    <source>
        <dbReference type="ARBA" id="ARBA00022833"/>
    </source>
</evidence>
<dbReference type="Gene3D" id="3.30.160.60">
    <property type="entry name" value="Classic Zinc Finger"/>
    <property type="match status" value="4"/>
</dbReference>
<dbReference type="GO" id="GO:0005634">
    <property type="term" value="C:nucleus"/>
    <property type="evidence" value="ECO:0007669"/>
    <property type="project" value="UniProtKB-SubCell"/>
</dbReference>
<dbReference type="InterPro" id="IPR036236">
    <property type="entry name" value="Znf_C2H2_sf"/>
</dbReference>
<evidence type="ECO:0000313" key="11">
    <source>
        <dbReference type="Proteomes" id="UP000261340"/>
    </source>
</evidence>
<dbReference type="Ensembl" id="ENSACIT00000018361.1">
    <property type="protein sequence ID" value="ENSACIP00000017876.1"/>
    <property type="gene ID" value="ENSACIG00000013946.1"/>
</dbReference>
<keyword evidence="4 7" id="KW-0863">Zinc-finger</keyword>
<evidence type="ECO:0000256" key="2">
    <source>
        <dbReference type="ARBA" id="ARBA00022723"/>
    </source>
</evidence>
<dbReference type="InterPro" id="IPR013087">
    <property type="entry name" value="Znf_C2H2_type"/>
</dbReference>
<name>A0A3Q0S4E0_AMPCI</name>
<reference evidence="10" key="1">
    <citation type="submission" date="2025-08" db="UniProtKB">
        <authorList>
            <consortium name="Ensembl"/>
        </authorList>
    </citation>
    <scope>IDENTIFICATION</scope>
</reference>
<evidence type="ECO:0000256" key="7">
    <source>
        <dbReference type="PROSITE-ProRule" id="PRU00042"/>
    </source>
</evidence>
<dbReference type="GO" id="GO:0000981">
    <property type="term" value="F:DNA-binding transcription factor activity, RNA polymerase II-specific"/>
    <property type="evidence" value="ECO:0007669"/>
    <property type="project" value="TreeGrafter"/>
</dbReference>
<comment type="subcellular location">
    <subcellularLocation>
        <location evidence="1">Nucleus</location>
    </subcellularLocation>
</comment>
<evidence type="ECO:0000256" key="8">
    <source>
        <dbReference type="SAM" id="MobiDB-lite"/>
    </source>
</evidence>
<dbReference type="OMA" id="NRHITHV"/>
<dbReference type="SMART" id="SM00355">
    <property type="entry name" value="ZnF_C2H2"/>
    <property type="match status" value="4"/>
</dbReference>
<keyword evidence="6" id="KW-0539">Nucleus</keyword>